<sequence length="300" mass="34851">MTISVGSTDEIVHDEVKTFLNLRYVTPHEGFWRLIEFTMDKKSHAVTKLDVDLPNEQIVCYRPNNDNIRERLNDAEFGNTKLTVLFELNQRGSQARALYYYEIPEHFTFKKVGNNMSWERKGGTTGQCTGRMYAIHPKQGELFYLRMILLHRRGATGWEDLLITEEFDNDPSPKQTFQDAARAMGLLDGSIQWTEYFTETKDFASPFQLREMVVAAITHGENVDVRTIWRHFKQYFAEDYSINHESDAAVRRAVIDIQRQLEGVGDGMSNYVIDVPKLTGYDPEQEWDANEEMQRGNMIQ</sequence>
<dbReference type="EMBL" id="KN769424">
    <property type="protein sequence ID" value="KIH46381.1"/>
    <property type="molecule type" value="Genomic_DNA"/>
</dbReference>
<evidence type="ECO:0000313" key="2">
    <source>
        <dbReference type="Proteomes" id="UP000054047"/>
    </source>
</evidence>
<dbReference type="PANTHER" id="PTHR10492:SF57">
    <property type="entry name" value="ATP-DEPENDENT DNA HELICASE"/>
    <property type="match status" value="1"/>
</dbReference>
<reference evidence="1 2" key="1">
    <citation type="submission" date="2013-12" db="EMBL/GenBank/DDBJ databases">
        <title>Draft genome of the parsitic nematode Ancylostoma duodenale.</title>
        <authorList>
            <person name="Mitreva M."/>
        </authorList>
    </citation>
    <scope>NUCLEOTIDE SEQUENCE [LARGE SCALE GENOMIC DNA]</scope>
    <source>
        <strain evidence="1 2">Zhejiang</strain>
    </source>
</reference>
<gene>
    <name evidence="1" type="ORF">ANCDUO_23567</name>
</gene>
<dbReference type="OrthoDB" id="5864836at2759"/>
<dbReference type="PANTHER" id="PTHR10492">
    <property type="match status" value="1"/>
</dbReference>
<protein>
    <submittedName>
        <fullName evidence="1">Uncharacterized protein</fullName>
    </submittedName>
</protein>
<name>A0A0C2FNJ0_9BILA</name>
<accession>A0A0C2FNJ0</accession>
<dbReference type="AlphaFoldDB" id="A0A0C2FNJ0"/>
<proteinExistence type="predicted"/>
<organism evidence="1 2">
    <name type="scientific">Ancylostoma duodenale</name>
    <dbReference type="NCBI Taxonomy" id="51022"/>
    <lineage>
        <taxon>Eukaryota</taxon>
        <taxon>Metazoa</taxon>
        <taxon>Ecdysozoa</taxon>
        <taxon>Nematoda</taxon>
        <taxon>Chromadorea</taxon>
        <taxon>Rhabditida</taxon>
        <taxon>Rhabditina</taxon>
        <taxon>Rhabditomorpha</taxon>
        <taxon>Strongyloidea</taxon>
        <taxon>Ancylostomatidae</taxon>
        <taxon>Ancylostomatinae</taxon>
        <taxon>Ancylostoma</taxon>
    </lineage>
</organism>
<keyword evidence="2" id="KW-1185">Reference proteome</keyword>
<evidence type="ECO:0000313" key="1">
    <source>
        <dbReference type="EMBL" id="KIH46381.1"/>
    </source>
</evidence>
<dbReference type="Proteomes" id="UP000054047">
    <property type="component" value="Unassembled WGS sequence"/>
</dbReference>